<dbReference type="SUPFAM" id="SSF49785">
    <property type="entry name" value="Galactose-binding domain-like"/>
    <property type="match status" value="1"/>
</dbReference>
<dbReference type="Pfam" id="PF03422">
    <property type="entry name" value="CBM_6"/>
    <property type="match status" value="1"/>
</dbReference>
<sequence length="474" mass="48999">MLLGSALALAVAATGIYIATASADEIGAGGVRLEAESYAAHSGARTENTADAGGGRNVGWLADGDWLRYDGITIGGADLTARIAAQNPAGGSIELHLGSPTGELLATFPVKATGGWQRWTTVTAKARSVPAGKQTLVAVMKSAQAADFVNINYFTLGTGATRPPATATVAPPTTAAPTSATPTASTSAAPPQAGWVPVDQAAWQRELDAFNAIKQLPVPAGTTRVAEFHTDCSVANEAPDDPIVFPGLAGASHQHTFFGPAVTAATRPADLFAQKTNCNAPGDNSAYWVPQLLRNGQPVKIKSFRVYYGSRLADPSVTVPFPPGLVMVHGDAKRQVATPKGASGQFWCAGSAETGRSADGNWPVCAPGGNLIFQLVFQDCWDGKHIDSPDHRSHMGPMQGGKCAGQYPVAVPNLSFMVNYDSLGGDGLALSSGMASSMHGDFMNAWKPENLGPLVRVCLTAKAKCGTQPTFTGG</sequence>
<dbReference type="EMBL" id="BMPI01000002">
    <property type="protein sequence ID" value="GGM06228.1"/>
    <property type="molecule type" value="Genomic_DNA"/>
</dbReference>
<feature type="domain" description="CBM6" evidence="4">
    <location>
        <begin position="31"/>
        <end position="157"/>
    </location>
</feature>
<protein>
    <recommendedName>
        <fullName evidence="4">CBM6 domain-containing protein</fullName>
    </recommendedName>
</protein>
<evidence type="ECO:0000259" key="4">
    <source>
        <dbReference type="PROSITE" id="PS51175"/>
    </source>
</evidence>
<dbReference type="PANTHER" id="PTHR43662">
    <property type="match status" value="1"/>
</dbReference>
<feature type="region of interest" description="Disordered" evidence="2">
    <location>
        <begin position="162"/>
        <end position="193"/>
    </location>
</feature>
<accession>A0A917T1T4</accession>
<feature type="signal peptide" evidence="3">
    <location>
        <begin position="1"/>
        <end position="23"/>
    </location>
</feature>
<dbReference type="AlphaFoldDB" id="A0A917T1T4"/>
<dbReference type="Pfam" id="PF09362">
    <property type="entry name" value="DUF1996"/>
    <property type="match status" value="1"/>
</dbReference>
<organism evidence="5 6">
    <name type="scientific">Dactylosporangium sucinum</name>
    <dbReference type="NCBI Taxonomy" id="1424081"/>
    <lineage>
        <taxon>Bacteria</taxon>
        <taxon>Bacillati</taxon>
        <taxon>Actinomycetota</taxon>
        <taxon>Actinomycetes</taxon>
        <taxon>Micromonosporales</taxon>
        <taxon>Micromonosporaceae</taxon>
        <taxon>Dactylosporangium</taxon>
    </lineage>
</organism>
<dbReference type="PROSITE" id="PS51175">
    <property type="entry name" value="CBM6"/>
    <property type="match status" value="1"/>
</dbReference>
<dbReference type="Gene3D" id="2.60.120.260">
    <property type="entry name" value="Galactose-binding domain-like"/>
    <property type="match status" value="1"/>
</dbReference>
<reference evidence="5" key="1">
    <citation type="journal article" date="2014" name="Int. J. Syst. Evol. Microbiol.">
        <title>Complete genome sequence of Corynebacterium casei LMG S-19264T (=DSM 44701T), isolated from a smear-ripened cheese.</title>
        <authorList>
            <consortium name="US DOE Joint Genome Institute (JGI-PGF)"/>
            <person name="Walter F."/>
            <person name="Albersmeier A."/>
            <person name="Kalinowski J."/>
            <person name="Ruckert C."/>
        </authorList>
    </citation>
    <scope>NUCLEOTIDE SEQUENCE</scope>
    <source>
        <strain evidence="5">JCM 19831</strain>
    </source>
</reference>
<comment type="caution">
    <text evidence="5">The sequence shown here is derived from an EMBL/GenBank/DDBJ whole genome shotgun (WGS) entry which is preliminary data.</text>
</comment>
<dbReference type="InterPro" id="IPR005084">
    <property type="entry name" value="CBM6"/>
</dbReference>
<feature type="compositionally biased region" description="Low complexity" evidence="2">
    <location>
        <begin position="162"/>
        <end position="191"/>
    </location>
</feature>
<proteinExistence type="predicted"/>
<evidence type="ECO:0000313" key="5">
    <source>
        <dbReference type="EMBL" id="GGM06228.1"/>
    </source>
</evidence>
<evidence type="ECO:0000256" key="2">
    <source>
        <dbReference type="SAM" id="MobiDB-lite"/>
    </source>
</evidence>
<keyword evidence="1 3" id="KW-0732">Signal</keyword>
<evidence type="ECO:0000256" key="3">
    <source>
        <dbReference type="SAM" id="SignalP"/>
    </source>
</evidence>
<reference evidence="5" key="2">
    <citation type="submission" date="2020-09" db="EMBL/GenBank/DDBJ databases">
        <authorList>
            <person name="Sun Q."/>
            <person name="Ohkuma M."/>
        </authorList>
    </citation>
    <scope>NUCLEOTIDE SEQUENCE</scope>
    <source>
        <strain evidence="5">JCM 19831</strain>
    </source>
</reference>
<dbReference type="CDD" id="cd04084">
    <property type="entry name" value="CBM6_xylanase-like"/>
    <property type="match status" value="1"/>
</dbReference>
<dbReference type="Proteomes" id="UP000642070">
    <property type="component" value="Unassembled WGS sequence"/>
</dbReference>
<dbReference type="GO" id="GO:0030246">
    <property type="term" value="F:carbohydrate binding"/>
    <property type="evidence" value="ECO:0007669"/>
    <property type="project" value="InterPro"/>
</dbReference>
<dbReference type="InterPro" id="IPR018535">
    <property type="entry name" value="DUF1996"/>
</dbReference>
<feature type="chain" id="PRO_5037724515" description="CBM6 domain-containing protein" evidence="3">
    <location>
        <begin position="24"/>
        <end position="474"/>
    </location>
</feature>
<dbReference type="SMART" id="SM00606">
    <property type="entry name" value="CBD_IV"/>
    <property type="match status" value="1"/>
</dbReference>
<evidence type="ECO:0000256" key="1">
    <source>
        <dbReference type="ARBA" id="ARBA00022729"/>
    </source>
</evidence>
<dbReference type="InterPro" id="IPR008979">
    <property type="entry name" value="Galactose-bd-like_sf"/>
</dbReference>
<dbReference type="PANTHER" id="PTHR43662:SF3">
    <property type="entry name" value="DOMAIN PROTEIN, PUTATIVE (AFU_ORTHOLOGUE AFUA_6G11970)-RELATED"/>
    <property type="match status" value="1"/>
</dbReference>
<dbReference type="InterPro" id="IPR006584">
    <property type="entry name" value="Cellulose-bd_IV"/>
</dbReference>
<gene>
    <name evidence="5" type="ORF">GCM10007977_004280</name>
</gene>
<name>A0A917T1T4_9ACTN</name>
<keyword evidence="6" id="KW-1185">Reference proteome</keyword>
<evidence type="ECO:0000313" key="6">
    <source>
        <dbReference type="Proteomes" id="UP000642070"/>
    </source>
</evidence>